<accession>A0A916UER5</accession>
<protein>
    <submittedName>
        <fullName evidence="1">Uncharacterized protein</fullName>
    </submittedName>
</protein>
<evidence type="ECO:0000313" key="1">
    <source>
        <dbReference type="EMBL" id="GGC69700.1"/>
    </source>
</evidence>
<dbReference type="EMBL" id="BMJH01000002">
    <property type="protein sequence ID" value="GGC69700.1"/>
    <property type="molecule type" value="Genomic_DNA"/>
</dbReference>
<comment type="caution">
    <text evidence="1">The sequence shown here is derived from an EMBL/GenBank/DDBJ whole genome shotgun (WGS) entry which is preliminary data.</text>
</comment>
<dbReference type="Proteomes" id="UP000641514">
    <property type="component" value="Unassembled WGS sequence"/>
</dbReference>
<organism evidence="1 2">
    <name type="scientific">Hoyosella rhizosphaerae</name>
    <dbReference type="NCBI Taxonomy" id="1755582"/>
    <lineage>
        <taxon>Bacteria</taxon>
        <taxon>Bacillati</taxon>
        <taxon>Actinomycetota</taxon>
        <taxon>Actinomycetes</taxon>
        <taxon>Mycobacteriales</taxon>
        <taxon>Hoyosellaceae</taxon>
        <taxon>Hoyosella</taxon>
    </lineage>
</organism>
<reference evidence="1" key="1">
    <citation type="journal article" date="2014" name="Int. J. Syst. Evol. Microbiol.">
        <title>Complete genome sequence of Corynebacterium casei LMG S-19264T (=DSM 44701T), isolated from a smear-ripened cheese.</title>
        <authorList>
            <consortium name="US DOE Joint Genome Institute (JGI-PGF)"/>
            <person name="Walter F."/>
            <person name="Albersmeier A."/>
            <person name="Kalinowski J."/>
            <person name="Ruckert C."/>
        </authorList>
    </citation>
    <scope>NUCLEOTIDE SEQUENCE</scope>
    <source>
        <strain evidence="1">CGMCC 1.15478</strain>
    </source>
</reference>
<reference evidence="1" key="2">
    <citation type="submission" date="2020-09" db="EMBL/GenBank/DDBJ databases">
        <authorList>
            <person name="Sun Q."/>
            <person name="Zhou Y."/>
        </authorList>
    </citation>
    <scope>NUCLEOTIDE SEQUENCE</scope>
    <source>
        <strain evidence="1">CGMCC 1.15478</strain>
    </source>
</reference>
<evidence type="ECO:0000313" key="2">
    <source>
        <dbReference type="Proteomes" id="UP000641514"/>
    </source>
</evidence>
<name>A0A916UER5_9ACTN</name>
<keyword evidence="2" id="KW-1185">Reference proteome</keyword>
<dbReference type="AlphaFoldDB" id="A0A916UER5"/>
<gene>
    <name evidence="1" type="ORF">GCM10011410_23140</name>
</gene>
<sequence length="121" mass="14086">MWDTIDDRLFDAVAAEYIDGMHYTDLICEVEALVRCERQPDAIEILRTVVENLAHRSDLNAQTIPLWWITTGAAIARSVGDSSTELWFYDMWIFHEPDGDRHRTLESARRRVEQHRALGSR</sequence>
<proteinExistence type="predicted"/>